<organism evidence="8 9">
    <name type="scientific">Crotalus adamanteus</name>
    <name type="common">Eastern diamondback rattlesnake</name>
    <dbReference type="NCBI Taxonomy" id="8729"/>
    <lineage>
        <taxon>Eukaryota</taxon>
        <taxon>Metazoa</taxon>
        <taxon>Chordata</taxon>
        <taxon>Craniata</taxon>
        <taxon>Vertebrata</taxon>
        <taxon>Euteleostomi</taxon>
        <taxon>Lepidosauria</taxon>
        <taxon>Squamata</taxon>
        <taxon>Bifurcata</taxon>
        <taxon>Unidentata</taxon>
        <taxon>Episquamata</taxon>
        <taxon>Toxicofera</taxon>
        <taxon>Serpentes</taxon>
        <taxon>Colubroidea</taxon>
        <taxon>Viperidae</taxon>
        <taxon>Crotalinae</taxon>
        <taxon>Crotalus</taxon>
    </lineage>
</organism>
<evidence type="ECO:0000313" key="9">
    <source>
        <dbReference type="Proteomes" id="UP001474421"/>
    </source>
</evidence>
<feature type="region of interest" description="Disordered" evidence="6">
    <location>
        <begin position="1"/>
        <end position="30"/>
    </location>
</feature>
<keyword evidence="4 7" id="KW-1133">Transmembrane helix</keyword>
<dbReference type="InterPro" id="IPR007593">
    <property type="entry name" value="CD225/Dispanin_fam"/>
</dbReference>
<keyword evidence="5 7" id="KW-0472">Membrane</keyword>
<protein>
    <submittedName>
        <fullName evidence="8">Tumor suppressor candidate 5 like</fullName>
    </submittedName>
</protein>
<sequence length="167" mass="17959">MTNPEKKTPEMNEPIHPGYQPDPMKSAINPPPPMYGASPSMPYQYQAYSVPPGAIPVQPQQTILIANVQTANEPDYLGYSIFTLLCCCLPLGVAALIYSIKTQGANQQGDVASARKYSKLALVLDHTALGLGIAWIVLTIILVIVFSTVAAASVSSIQQNHFGNYNP</sequence>
<proteinExistence type="inferred from homology"/>
<dbReference type="Proteomes" id="UP001474421">
    <property type="component" value="Unassembled WGS sequence"/>
</dbReference>
<comment type="subcellular location">
    <subcellularLocation>
        <location evidence="1">Membrane</location>
    </subcellularLocation>
</comment>
<feature type="transmembrane region" description="Helical" evidence="7">
    <location>
        <begin position="120"/>
        <end position="146"/>
    </location>
</feature>
<dbReference type="GO" id="GO:0016020">
    <property type="term" value="C:membrane"/>
    <property type="evidence" value="ECO:0007669"/>
    <property type="project" value="UniProtKB-SubCell"/>
</dbReference>
<comment type="similarity">
    <text evidence="2">Belongs to the CD225/Dispanin family.</text>
</comment>
<dbReference type="PANTHER" id="PTHR14948">
    <property type="entry name" value="NG5"/>
    <property type="match status" value="1"/>
</dbReference>
<keyword evidence="3 7" id="KW-0812">Transmembrane</keyword>
<evidence type="ECO:0000256" key="7">
    <source>
        <dbReference type="SAM" id="Phobius"/>
    </source>
</evidence>
<dbReference type="PANTHER" id="PTHR14948:SF46">
    <property type="entry name" value="DISPANIN SUBFAMILY A MEMBER 2B-LIKE-RELATED"/>
    <property type="match status" value="1"/>
</dbReference>
<dbReference type="EMBL" id="JAOTOJ010000011">
    <property type="protein sequence ID" value="KAK9394543.1"/>
    <property type="molecule type" value="Genomic_DNA"/>
</dbReference>
<accession>A0AAW1AX80</accession>
<evidence type="ECO:0000256" key="3">
    <source>
        <dbReference type="ARBA" id="ARBA00022692"/>
    </source>
</evidence>
<gene>
    <name evidence="8" type="ORF">NXF25_015071</name>
</gene>
<evidence type="ECO:0000313" key="8">
    <source>
        <dbReference type="EMBL" id="KAK9394543.1"/>
    </source>
</evidence>
<evidence type="ECO:0000256" key="4">
    <source>
        <dbReference type="ARBA" id="ARBA00022989"/>
    </source>
</evidence>
<feature type="transmembrane region" description="Helical" evidence="7">
    <location>
        <begin position="76"/>
        <end position="100"/>
    </location>
</feature>
<dbReference type="InterPro" id="IPR051423">
    <property type="entry name" value="CD225/Dispanin"/>
</dbReference>
<name>A0AAW1AX80_CROAD</name>
<reference evidence="8 9" key="1">
    <citation type="journal article" date="2024" name="Proc. Natl. Acad. Sci. U.S.A.">
        <title>The genetic regulatory architecture and epigenomic basis for age-related changes in rattlesnake venom.</title>
        <authorList>
            <person name="Hogan M.P."/>
            <person name="Holding M.L."/>
            <person name="Nystrom G.S."/>
            <person name="Colston T.J."/>
            <person name="Bartlett D.A."/>
            <person name="Mason A.J."/>
            <person name="Ellsworth S.A."/>
            <person name="Rautsaw R.M."/>
            <person name="Lawrence K.C."/>
            <person name="Strickland J.L."/>
            <person name="He B."/>
            <person name="Fraser P."/>
            <person name="Margres M.J."/>
            <person name="Gilbert D.M."/>
            <person name="Gibbs H.L."/>
            <person name="Parkinson C.L."/>
            <person name="Rokyta D.R."/>
        </authorList>
    </citation>
    <scope>NUCLEOTIDE SEQUENCE [LARGE SCALE GENOMIC DNA]</scope>
    <source>
        <strain evidence="8">DRR0105</strain>
    </source>
</reference>
<evidence type="ECO:0000256" key="6">
    <source>
        <dbReference type="SAM" id="MobiDB-lite"/>
    </source>
</evidence>
<evidence type="ECO:0000256" key="1">
    <source>
        <dbReference type="ARBA" id="ARBA00004370"/>
    </source>
</evidence>
<evidence type="ECO:0000256" key="5">
    <source>
        <dbReference type="ARBA" id="ARBA00023136"/>
    </source>
</evidence>
<comment type="caution">
    <text evidence="8">The sequence shown here is derived from an EMBL/GenBank/DDBJ whole genome shotgun (WGS) entry which is preliminary data.</text>
</comment>
<dbReference type="AlphaFoldDB" id="A0AAW1AX80"/>
<evidence type="ECO:0000256" key="2">
    <source>
        <dbReference type="ARBA" id="ARBA00006843"/>
    </source>
</evidence>
<feature type="compositionally biased region" description="Basic and acidic residues" evidence="6">
    <location>
        <begin position="1"/>
        <end position="10"/>
    </location>
</feature>
<keyword evidence="9" id="KW-1185">Reference proteome</keyword>
<dbReference type="Pfam" id="PF04505">
    <property type="entry name" value="CD225"/>
    <property type="match status" value="1"/>
</dbReference>